<dbReference type="Proteomes" id="UP000320776">
    <property type="component" value="Chromosome"/>
</dbReference>
<dbReference type="InterPro" id="IPR005475">
    <property type="entry name" value="Transketolase-like_Pyr-bd"/>
</dbReference>
<dbReference type="InterPro" id="IPR033248">
    <property type="entry name" value="Transketolase_C"/>
</dbReference>
<dbReference type="KEGG" id="sted:SPTER_05090"/>
<comment type="cofactor">
    <cofactor evidence="1">
        <name>thiamine diphosphate</name>
        <dbReference type="ChEBI" id="CHEBI:58937"/>
    </cofactor>
</comment>
<dbReference type="SMART" id="SM00861">
    <property type="entry name" value="Transket_pyr"/>
    <property type="match status" value="1"/>
</dbReference>
<dbReference type="Pfam" id="PF02780">
    <property type="entry name" value="Transketolase_C"/>
    <property type="match status" value="1"/>
</dbReference>
<keyword evidence="6" id="KW-1185">Reference proteome</keyword>
<organism evidence="5 6">
    <name type="scientific">Sporomusa termitida</name>
    <dbReference type="NCBI Taxonomy" id="2377"/>
    <lineage>
        <taxon>Bacteria</taxon>
        <taxon>Bacillati</taxon>
        <taxon>Bacillota</taxon>
        <taxon>Negativicutes</taxon>
        <taxon>Selenomonadales</taxon>
        <taxon>Sporomusaceae</taxon>
        <taxon>Sporomusa</taxon>
    </lineage>
</organism>
<dbReference type="PANTHER" id="PTHR43825">
    <property type="entry name" value="PYRUVATE DEHYDROGENASE E1 COMPONENT"/>
    <property type="match status" value="1"/>
</dbReference>
<evidence type="ECO:0000256" key="2">
    <source>
        <dbReference type="ARBA" id="ARBA00007131"/>
    </source>
</evidence>
<dbReference type="InterPro" id="IPR029061">
    <property type="entry name" value="THDP-binding"/>
</dbReference>
<dbReference type="CDD" id="cd07033">
    <property type="entry name" value="TPP_PYR_DXS_TK_like"/>
    <property type="match status" value="1"/>
</dbReference>
<dbReference type="InterPro" id="IPR051157">
    <property type="entry name" value="PDH/Transketolase"/>
</dbReference>
<dbReference type="EMBL" id="CP036259">
    <property type="protein sequence ID" value="QDR79236.1"/>
    <property type="molecule type" value="Genomic_DNA"/>
</dbReference>
<dbReference type="EC" id="2.2.1.7" evidence="5"/>
<dbReference type="AlphaFoldDB" id="A0A517DPN2"/>
<feature type="domain" description="Transketolase-like pyrimidine-binding" evidence="4">
    <location>
        <begin position="16"/>
        <end position="181"/>
    </location>
</feature>
<dbReference type="Pfam" id="PF02779">
    <property type="entry name" value="Transket_pyr"/>
    <property type="match status" value="1"/>
</dbReference>
<dbReference type="InterPro" id="IPR009014">
    <property type="entry name" value="Transketo_C/PFOR_II"/>
</dbReference>
<evidence type="ECO:0000256" key="1">
    <source>
        <dbReference type="ARBA" id="ARBA00001964"/>
    </source>
</evidence>
<dbReference type="FunFam" id="3.40.50.970:FF:000129">
    <property type="entry name" value="Transketolase"/>
    <property type="match status" value="1"/>
</dbReference>
<gene>
    <name evidence="5" type="primary">dxs_1</name>
    <name evidence="5" type="ORF">SPTER_05090</name>
</gene>
<dbReference type="SUPFAM" id="SSF52922">
    <property type="entry name" value="TK C-terminal domain-like"/>
    <property type="match status" value="1"/>
</dbReference>
<evidence type="ECO:0000259" key="4">
    <source>
        <dbReference type="SMART" id="SM00861"/>
    </source>
</evidence>
<dbReference type="SUPFAM" id="SSF52518">
    <property type="entry name" value="Thiamin diphosphate-binding fold (THDP-binding)"/>
    <property type="match status" value="1"/>
</dbReference>
<proteinExistence type="inferred from homology"/>
<sequence length="349" mass="38292">MPAFCKLCCREAITVEILSKVHARNFVMWAKDKPTVYVLSADLTSSTEADLFRDAYPERFLSMGIAEQNMLSFAGGMAREGLHPFIHTFAVFIYRRAYDQIAVSVAYPNLPVRMIGFLPGVTTPGGATHQAIEDIAVMRALPNMTIFECGDATDVESVLDAAHKVDGPVYIRMLRGEIPRLFAPTDTIQFNKARLISRGSDLTVLSTGICTEEAMRAIQVLEKRGLSVQHMHITTLKPFSDAAVMTAIARSRYGVITMENHSIIGGLGTIVAEQMAEAGIGRKLVRIGLQDTFVHGASRAYLMHKYRLDAMALIDEVQKLAGQNFSISEAELAQVYIAPGHSDAKPEAL</sequence>
<evidence type="ECO:0000313" key="6">
    <source>
        <dbReference type="Proteomes" id="UP000320776"/>
    </source>
</evidence>
<reference evidence="5 6" key="1">
    <citation type="submission" date="2019-02" db="EMBL/GenBank/DDBJ databases">
        <title>Closed genome of Sporomusa termitida DSM 4440.</title>
        <authorList>
            <person name="Poehlein A."/>
            <person name="Daniel R."/>
        </authorList>
    </citation>
    <scope>NUCLEOTIDE SEQUENCE [LARGE SCALE GENOMIC DNA]</scope>
    <source>
        <strain evidence="5 6">DSM 4440</strain>
    </source>
</reference>
<accession>A0A517DPN2</accession>
<name>A0A517DPN2_9FIRM</name>
<dbReference type="Gene3D" id="3.40.50.970">
    <property type="match status" value="1"/>
</dbReference>
<evidence type="ECO:0000313" key="5">
    <source>
        <dbReference type="EMBL" id="QDR79236.1"/>
    </source>
</evidence>
<evidence type="ECO:0000256" key="3">
    <source>
        <dbReference type="ARBA" id="ARBA00023052"/>
    </source>
</evidence>
<protein>
    <submittedName>
        <fullName evidence="5">1-deoxy-D-xylulose-5-phosphate synthase</fullName>
        <ecNumber evidence="5">2.2.1.7</ecNumber>
    </submittedName>
</protein>
<keyword evidence="5" id="KW-0808">Transferase</keyword>
<dbReference type="Gene3D" id="3.40.50.920">
    <property type="match status" value="1"/>
</dbReference>
<keyword evidence="3" id="KW-0786">Thiamine pyrophosphate</keyword>
<dbReference type="GO" id="GO:0008661">
    <property type="term" value="F:1-deoxy-D-xylulose-5-phosphate synthase activity"/>
    <property type="evidence" value="ECO:0007669"/>
    <property type="project" value="UniProtKB-EC"/>
</dbReference>
<comment type="similarity">
    <text evidence="2">Belongs to the transketolase family.</text>
</comment>
<dbReference type="PANTHER" id="PTHR43825:SF1">
    <property type="entry name" value="TRANSKETOLASE-LIKE PYRIMIDINE-BINDING DOMAIN-CONTAINING PROTEIN"/>
    <property type="match status" value="1"/>
</dbReference>